<evidence type="ECO:0000313" key="2">
    <source>
        <dbReference type="EMBL" id="KAL0280416.1"/>
    </source>
</evidence>
<dbReference type="AlphaFoldDB" id="A0AAW2IEV1"/>
<feature type="region of interest" description="Disordered" evidence="1">
    <location>
        <begin position="47"/>
        <end position="103"/>
    </location>
</feature>
<gene>
    <name evidence="2" type="ORF">PYX00_001711</name>
</gene>
<proteinExistence type="predicted"/>
<feature type="compositionally biased region" description="Basic and acidic residues" evidence="1">
    <location>
        <begin position="89"/>
        <end position="103"/>
    </location>
</feature>
<protein>
    <submittedName>
        <fullName evidence="2">Uncharacterized protein</fullName>
    </submittedName>
</protein>
<accession>A0AAW2IEV1</accession>
<feature type="region of interest" description="Disordered" evidence="1">
    <location>
        <begin position="19"/>
        <end position="38"/>
    </location>
</feature>
<name>A0AAW2IEV1_9NEOP</name>
<organism evidence="2">
    <name type="scientific">Menopon gallinae</name>
    <name type="common">poultry shaft louse</name>
    <dbReference type="NCBI Taxonomy" id="328185"/>
    <lineage>
        <taxon>Eukaryota</taxon>
        <taxon>Metazoa</taxon>
        <taxon>Ecdysozoa</taxon>
        <taxon>Arthropoda</taxon>
        <taxon>Hexapoda</taxon>
        <taxon>Insecta</taxon>
        <taxon>Pterygota</taxon>
        <taxon>Neoptera</taxon>
        <taxon>Paraneoptera</taxon>
        <taxon>Psocodea</taxon>
        <taxon>Troctomorpha</taxon>
        <taxon>Phthiraptera</taxon>
        <taxon>Amblycera</taxon>
        <taxon>Menoponidae</taxon>
        <taxon>Menopon</taxon>
    </lineage>
</organism>
<feature type="compositionally biased region" description="Basic and acidic residues" evidence="1">
    <location>
        <begin position="47"/>
        <end position="63"/>
    </location>
</feature>
<dbReference type="EMBL" id="JARGDH010000001">
    <property type="protein sequence ID" value="KAL0280416.1"/>
    <property type="molecule type" value="Genomic_DNA"/>
</dbReference>
<reference evidence="2" key="1">
    <citation type="journal article" date="2024" name="Gigascience">
        <title>Chromosome-level genome of the poultry shaft louse Menopon gallinae provides insight into the host-switching and adaptive evolution of parasitic lice.</title>
        <authorList>
            <person name="Xu Y."/>
            <person name="Ma L."/>
            <person name="Liu S."/>
            <person name="Liang Y."/>
            <person name="Liu Q."/>
            <person name="He Z."/>
            <person name="Tian L."/>
            <person name="Duan Y."/>
            <person name="Cai W."/>
            <person name="Li H."/>
            <person name="Song F."/>
        </authorList>
    </citation>
    <scope>NUCLEOTIDE SEQUENCE</scope>
    <source>
        <strain evidence="2">Cailab_2023a</strain>
    </source>
</reference>
<evidence type="ECO:0000256" key="1">
    <source>
        <dbReference type="SAM" id="MobiDB-lite"/>
    </source>
</evidence>
<feature type="compositionally biased region" description="Gly residues" evidence="1">
    <location>
        <begin position="20"/>
        <end position="32"/>
    </location>
</feature>
<sequence>MEIGDECWDQVSPLLMNCPGEGGLATGSGGSNNGSYGCGSEEFVKLESEATGEGRRRRERDGGRLGGRKPAKGRRPDKGVKVGYRVTRLRSDLAKNKSSDKQV</sequence>
<comment type="caution">
    <text evidence="2">The sequence shown here is derived from an EMBL/GenBank/DDBJ whole genome shotgun (WGS) entry which is preliminary data.</text>
</comment>